<accession>A0A1Y2M985</accession>
<dbReference type="AlphaFoldDB" id="A0A1Y2M985"/>
<name>A0A1Y2M985_EPING</name>
<dbReference type="Proteomes" id="UP000193240">
    <property type="component" value="Unassembled WGS sequence"/>
</dbReference>
<gene>
    <name evidence="1" type="ORF">B5807_02622</name>
</gene>
<evidence type="ECO:0000313" key="1">
    <source>
        <dbReference type="EMBL" id="OSS52674.1"/>
    </source>
</evidence>
<dbReference type="InParanoid" id="A0A1Y2M985"/>
<dbReference type="EMBL" id="KZ107839">
    <property type="protein sequence ID" value="OSS52674.1"/>
    <property type="molecule type" value="Genomic_DNA"/>
</dbReference>
<organism evidence="1 2">
    <name type="scientific">Epicoccum nigrum</name>
    <name type="common">Soil fungus</name>
    <name type="synonym">Epicoccum purpurascens</name>
    <dbReference type="NCBI Taxonomy" id="105696"/>
    <lineage>
        <taxon>Eukaryota</taxon>
        <taxon>Fungi</taxon>
        <taxon>Dikarya</taxon>
        <taxon>Ascomycota</taxon>
        <taxon>Pezizomycotina</taxon>
        <taxon>Dothideomycetes</taxon>
        <taxon>Pleosporomycetidae</taxon>
        <taxon>Pleosporales</taxon>
        <taxon>Pleosporineae</taxon>
        <taxon>Didymellaceae</taxon>
        <taxon>Epicoccum</taxon>
    </lineage>
</organism>
<protein>
    <submittedName>
        <fullName evidence="1">Uncharacterized protein</fullName>
    </submittedName>
</protein>
<reference evidence="1 2" key="1">
    <citation type="journal article" date="2017" name="Genome Announc.">
        <title>Genome sequence of the saprophytic ascomycete Epicoccum nigrum ICMP 19927 strain isolated from New Zealand.</title>
        <authorList>
            <person name="Fokin M."/>
            <person name="Fleetwood D."/>
            <person name="Weir B.S."/>
            <person name="Villas-Boas S.G."/>
        </authorList>
    </citation>
    <scope>NUCLEOTIDE SEQUENCE [LARGE SCALE GENOMIC DNA]</scope>
    <source>
        <strain evidence="1 2">ICMP 19927</strain>
    </source>
</reference>
<keyword evidence="2" id="KW-1185">Reference proteome</keyword>
<evidence type="ECO:0000313" key="2">
    <source>
        <dbReference type="Proteomes" id="UP000193240"/>
    </source>
</evidence>
<proteinExistence type="predicted"/>
<sequence length="109" mass="12863">MFTRVGGLAKETTKLSIVWANYIHVLERLQTIVEFFGGAEIWNWLPDEEWTLCCRRGNNTQLHYVLDKLNTPHRRADQMKRLGPQQVCILEILMSQSKLWRYVPECCIL</sequence>